<sequence length="55" mass="6325">MTSLIEATERELEWASFGWQAHACAEHERLVRTNARALGLGRDPLAENFRFPVRN</sequence>
<dbReference type="KEGG" id="sva:SVA_3201"/>
<reference evidence="1 2" key="1">
    <citation type="submission" date="2015-08" db="EMBL/GenBank/DDBJ databases">
        <title>Complete genome sequence of Sulfurifustis variabilis.</title>
        <authorList>
            <person name="Miura A."/>
            <person name="Kojima H."/>
            <person name="Fukui M."/>
        </authorList>
    </citation>
    <scope>NUCLEOTIDE SEQUENCE [LARGE SCALE GENOMIC DNA]</scope>
    <source>
        <strain evidence="2">skN76</strain>
    </source>
</reference>
<gene>
    <name evidence="1" type="ORF">SVA_3201</name>
</gene>
<protein>
    <submittedName>
        <fullName evidence="1">Uncharacterized protein</fullName>
    </submittedName>
</protein>
<organism evidence="1 2">
    <name type="scientific">Sulfurifustis variabilis</name>
    <dbReference type="NCBI Taxonomy" id="1675686"/>
    <lineage>
        <taxon>Bacteria</taxon>
        <taxon>Pseudomonadati</taxon>
        <taxon>Pseudomonadota</taxon>
        <taxon>Gammaproteobacteria</taxon>
        <taxon>Acidiferrobacterales</taxon>
        <taxon>Acidiferrobacteraceae</taxon>
        <taxon>Sulfurifustis</taxon>
    </lineage>
</organism>
<accession>A0A1B4V891</accession>
<keyword evidence="2" id="KW-1185">Reference proteome</keyword>
<evidence type="ECO:0000313" key="1">
    <source>
        <dbReference type="EMBL" id="BAU49749.1"/>
    </source>
</evidence>
<dbReference type="EMBL" id="AP014936">
    <property type="protein sequence ID" value="BAU49749.1"/>
    <property type="molecule type" value="Genomic_DNA"/>
</dbReference>
<evidence type="ECO:0000313" key="2">
    <source>
        <dbReference type="Proteomes" id="UP000218899"/>
    </source>
</evidence>
<dbReference type="Proteomes" id="UP000218899">
    <property type="component" value="Chromosome"/>
</dbReference>
<proteinExistence type="predicted"/>
<name>A0A1B4V891_9GAMM</name>
<dbReference type="AlphaFoldDB" id="A0A1B4V891"/>
<dbReference type="RefSeq" id="WP_169924143.1">
    <property type="nucleotide sequence ID" value="NZ_AP014936.1"/>
</dbReference>